<feature type="region of interest" description="Disordered" evidence="1">
    <location>
        <begin position="718"/>
        <end position="744"/>
    </location>
</feature>
<feature type="compositionally biased region" description="Polar residues" evidence="1">
    <location>
        <begin position="722"/>
        <end position="744"/>
    </location>
</feature>
<dbReference type="Gene3D" id="1.20.58.340">
    <property type="entry name" value="Magnesium transport protein CorA, transmembrane region"/>
    <property type="match status" value="1"/>
</dbReference>
<proteinExistence type="predicted"/>
<comment type="caution">
    <text evidence="3">The sequence shown here is derived from an EMBL/GenBank/DDBJ whole genome shotgun (WGS) entry which is preliminary data.</text>
</comment>
<accession>A0AAJ0GYA6</accession>
<dbReference type="PANTHER" id="PTHR47685">
    <property type="entry name" value="MAGNESIUM TRANSPORT PROTEIN CORA"/>
    <property type="match status" value="1"/>
</dbReference>
<dbReference type="PANTHER" id="PTHR47685:SF1">
    <property type="entry name" value="MAGNESIUM TRANSPORT PROTEIN CORA"/>
    <property type="match status" value="1"/>
</dbReference>
<dbReference type="AlphaFoldDB" id="A0AAJ0GYA6"/>
<dbReference type="Pfam" id="PF01544">
    <property type="entry name" value="CorA"/>
    <property type="match status" value="1"/>
</dbReference>
<reference evidence="3" key="2">
    <citation type="submission" date="2023-06" db="EMBL/GenBank/DDBJ databases">
        <authorList>
            <consortium name="Lawrence Berkeley National Laboratory"/>
            <person name="Mondo S.J."/>
            <person name="Hensen N."/>
            <person name="Bonometti L."/>
            <person name="Westerberg I."/>
            <person name="Brannstrom I.O."/>
            <person name="Guillou S."/>
            <person name="Cros-Aarteil S."/>
            <person name="Calhoun S."/>
            <person name="Haridas S."/>
            <person name="Kuo A."/>
            <person name="Pangilinan J."/>
            <person name="Riley R."/>
            <person name="Labutti K."/>
            <person name="Andreopoulos B."/>
            <person name="Lipzen A."/>
            <person name="Chen C."/>
            <person name="Yanf M."/>
            <person name="Daum C."/>
            <person name="Ng V."/>
            <person name="Clum A."/>
            <person name="Steindorff A."/>
            <person name="Ohm R."/>
            <person name="Martin F."/>
            <person name="Silar P."/>
            <person name="Natvig D."/>
            <person name="Lalanne C."/>
            <person name="Gautier V."/>
            <person name="Ament-Velasquez S.L."/>
            <person name="Kruys A."/>
            <person name="Hutchinson M.I."/>
            <person name="Powell A.J."/>
            <person name="Barry K."/>
            <person name="Miller A.N."/>
            <person name="Grigoriev I.V."/>
            <person name="Debuchy R."/>
            <person name="Gladieux P."/>
            <person name="Thoren M.H."/>
            <person name="Johannesson H."/>
        </authorList>
    </citation>
    <scope>NUCLEOTIDE SEQUENCE</scope>
    <source>
        <strain evidence="3">CBS 333.67</strain>
    </source>
</reference>
<name>A0AAJ0GYA6_9PEZI</name>
<feature type="transmembrane region" description="Helical" evidence="2">
    <location>
        <begin position="587"/>
        <end position="609"/>
    </location>
</feature>
<evidence type="ECO:0000313" key="4">
    <source>
        <dbReference type="Proteomes" id="UP001273166"/>
    </source>
</evidence>
<keyword evidence="2" id="KW-1133">Transmembrane helix</keyword>
<evidence type="ECO:0000313" key="3">
    <source>
        <dbReference type="EMBL" id="KAK3308398.1"/>
    </source>
</evidence>
<dbReference type="GeneID" id="87880269"/>
<dbReference type="InterPro" id="IPR050829">
    <property type="entry name" value="CorA_MIT"/>
</dbReference>
<reference evidence="3" key="1">
    <citation type="journal article" date="2023" name="Mol. Phylogenet. Evol.">
        <title>Genome-scale phylogeny and comparative genomics of the fungal order Sordariales.</title>
        <authorList>
            <person name="Hensen N."/>
            <person name="Bonometti L."/>
            <person name="Westerberg I."/>
            <person name="Brannstrom I.O."/>
            <person name="Guillou S."/>
            <person name="Cros-Aarteil S."/>
            <person name="Calhoun S."/>
            <person name="Haridas S."/>
            <person name="Kuo A."/>
            <person name="Mondo S."/>
            <person name="Pangilinan J."/>
            <person name="Riley R."/>
            <person name="LaButti K."/>
            <person name="Andreopoulos B."/>
            <person name="Lipzen A."/>
            <person name="Chen C."/>
            <person name="Yan M."/>
            <person name="Daum C."/>
            <person name="Ng V."/>
            <person name="Clum A."/>
            <person name="Steindorff A."/>
            <person name="Ohm R.A."/>
            <person name="Martin F."/>
            <person name="Silar P."/>
            <person name="Natvig D.O."/>
            <person name="Lalanne C."/>
            <person name="Gautier V."/>
            <person name="Ament-Velasquez S.L."/>
            <person name="Kruys A."/>
            <person name="Hutchinson M.I."/>
            <person name="Powell A.J."/>
            <person name="Barry K."/>
            <person name="Miller A.N."/>
            <person name="Grigoriev I.V."/>
            <person name="Debuchy R."/>
            <person name="Gladieux P."/>
            <person name="Hiltunen Thoren M."/>
            <person name="Johannesson H."/>
        </authorList>
    </citation>
    <scope>NUCLEOTIDE SEQUENCE</scope>
    <source>
        <strain evidence="3">CBS 333.67</strain>
    </source>
</reference>
<sequence length="842" mass="97020">MVAGNSSKMSSRHPQPLLRPQRGSPQERACSAFEVTLIQVFLQEGEDGKLRNNFNSPHQAIDVPSVYDFIYEGDRGVSHASGDSRPDKLGRDSFICRWLHLPANNEQWVRDLFISMGIQDHSMIDQRYQGSRLINRYMIPQAKKYKYTRRTDHQLSIAMQPELAEQEAVVIFMPILGFEKHGNRKKLSQAFCDVQVATAQAPVHDADEAAARLLLSGYLASRGVAPVHCRRTLDQFSYYMLESTERRDNDQVTYKWAENQKPQTDPDGRPVVMVDQLWLWALQDGTVITSFPNTWNQDEEFNLRKVFVDELLNNEDWVIQSTEDLLHLVLKTSLDFFGRKGPQDCRFYECFQSHINNVSEHQRDLYRDFRGLTRDLQDQELTPAQKKQKLERLLSLDMEMELLGEILDIQDELSIVNDVLTQQEVALNELRQLYTEQDHASITNTGIGKGKMKDLGVETPVTNQVTLLSAGQEPHILWDRGLMHKTMLILTNNFRAISDLSFTASKVERMLQSLLNLKQRQAQSWEARFAREGSEETQRQGKMILFFTIVTIISLPLMFMASFFALDVDAWPKDAASGETKWQLGQVSSYLFGVSAGVSIPLILVAFYMTGYIGSHPTTRHKYAPIFGDLTFHTKIPVLHHLWKYRQYHRTSRVVRKAQKGKHLYKEVTEDKYIADYPLHYYTRKGIDFFGDWLRPLLAVLLACLCLRRMRRQKLPLPESTRWGSTDSADKPLSSSSMSLDDWPTNLSDETVDSLHSDGEPRTWSVLAKERRRRRAAFRQFRQHRRLDEEAEEPEIPDQWSMRVSLRTSDPAVTDGATPAFPMGILRRRRARSPDTELGKSS</sequence>
<feature type="region of interest" description="Disordered" evidence="1">
    <location>
        <begin position="788"/>
        <end position="820"/>
    </location>
</feature>
<organism evidence="3 4">
    <name type="scientific">Chaetomium strumarium</name>
    <dbReference type="NCBI Taxonomy" id="1170767"/>
    <lineage>
        <taxon>Eukaryota</taxon>
        <taxon>Fungi</taxon>
        <taxon>Dikarya</taxon>
        <taxon>Ascomycota</taxon>
        <taxon>Pezizomycotina</taxon>
        <taxon>Sordariomycetes</taxon>
        <taxon>Sordariomycetidae</taxon>
        <taxon>Sordariales</taxon>
        <taxon>Chaetomiaceae</taxon>
        <taxon>Chaetomium</taxon>
    </lineage>
</organism>
<evidence type="ECO:0000256" key="1">
    <source>
        <dbReference type="SAM" id="MobiDB-lite"/>
    </source>
</evidence>
<keyword evidence="2" id="KW-0812">Transmembrane</keyword>
<dbReference type="EMBL" id="JAUDZG010000002">
    <property type="protein sequence ID" value="KAK3308398.1"/>
    <property type="molecule type" value="Genomic_DNA"/>
</dbReference>
<dbReference type="GO" id="GO:0046873">
    <property type="term" value="F:metal ion transmembrane transporter activity"/>
    <property type="evidence" value="ECO:0007669"/>
    <property type="project" value="InterPro"/>
</dbReference>
<keyword evidence="2" id="KW-0472">Membrane</keyword>
<feature type="transmembrane region" description="Helical" evidence="2">
    <location>
        <begin position="543"/>
        <end position="566"/>
    </location>
</feature>
<feature type="region of interest" description="Disordered" evidence="1">
    <location>
        <begin position="1"/>
        <end position="25"/>
    </location>
</feature>
<feature type="compositionally biased region" description="Polar residues" evidence="1">
    <location>
        <begin position="1"/>
        <end position="13"/>
    </location>
</feature>
<dbReference type="GO" id="GO:0016020">
    <property type="term" value="C:membrane"/>
    <property type="evidence" value="ECO:0007669"/>
    <property type="project" value="InterPro"/>
</dbReference>
<evidence type="ECO:0000256" key="2">
    <source>
        <dbReference type="SAM" id="Phobius"/>
    </source>
</evidence>
<protein>
    <submittedName>
        <fullName evidence="3">Uncharacterized protein</fullName>
    </submittedName>
</protein>
<keyword evidence="4" id="KW-1185">Reference proteome</keyword>
<gene>
    <name evidence="3" type="ORF">B0T15DRAFT_107138</name>
</gene>
<dbReference type="InterPro" id="IPR002523">
    <property type="entry name" value="MgTranspt_CorA/ZnTranspt_ZntB"/>
</dbReference>
<dbReference type="RefSeq" id="XP_062724178.1">
    <property type="nucleotide sequence ID" value="XM_062861440.1"/>
</dbReference>
<dbReference type="Proteomes" id="UP001273166">
    <property type="component" value="Unassembled WGS sequence"/>
</dbReference>